<keyword evidence="4" id="KW-1185">Reference proteome</keyword>
<dbReference type="Pfam" id="PF00582">
    <property type="entry name" value="Usp"/>
    <property type="match status" value="1"/>
</dbReference>
<organism evidence="3 4">
    <name type="scientific">Companilactobacillus paralimentarius DSM 13238 = JCM 10415</name>
    <dbReference type="NCBI Taxonomy" id="1122151"/>
    <lineage>
        <taxon>Bacteria</taxon>
        <taxon>Bacillati</taxon>
        <taxon>Bacillota</taxon>
        <taxon>Bacilli</taxon>
        <taxon>Lactobacillales</taxon>
        <taxon>Lactobacillaceae</taxon>
        <taxon>Companilactobacillus</taxon>
    </lineage>
</organism>
<dbReference type="AlphaFoldDB" id="A0A0R1PMI9"/>
<dbReference type="EMBL" id="AZES01000060">
    <property type="protein sequence ID" value="KRL31157.1"/>
    <property type="molecule type" value="Genomic_DNA"/>
</dbReference>
<dbReference type="Proteomes" id="UP000051908">
    <property type="component" value="Unassembled WGS sequence"/>
</dbReference>
<dbReference type="Gene3D" id="3.40.50.620">
    <property type="entry name" value="HUPs"/>
    <property type="match status" value="1"/>
</dbReference>
<dbReference type="PATRIC" id="fig|1122151.5.peg.2354"/>
<evidence type="ECO:0000259" key="2">
    <source>
        <dbReference type="Pfam" id="PF00582"/>
    </source>
</evidence>
<protein>
    <submittedName>
        <fullName evidence="3">UspA family nucleotide-binding protein</fullName>
    </submittedName>
</protein>
<comment type="similarity">
    <text evidence="1">Belongs to the universal stress protein A family.</text>
</comment>
<dbReference type="InterPro" id="IPR006016">
    <property type="entry name" value="UspA"/>
</dbReference>
<sequence>MLGGAKIMFNRILVAIDGSKNSYDALGAAITLTKQFNSKLFLVSVVNTANLPVNVGVSYAPGLTHDLEEDAKTDLQKAEDLVKKAGLACQVELLNGEPRSELAHFPKDKTIDLIVMGKTGLNALERAFVGSVTRYVSEHSKTNVLMVD</sequence>
<dbReference type="InterPro" id="IPR014729">
    <property type="entry name" value="Rossmann-like_a/b/a_fold"/>
</dbReference>
<evidence type="ECO:0000313" key="4">
    <source>
        <dbReference type="Proteomes" id="UP000051908"/>
    </source>
</evidence>
<evidence type="ECO:0000313" key="3">
    <source>
        <dbReference type="EMBL" id="KRL31157.1"/>
    </source>
</evidence>
<proteinExistence type="inferred from homology"/>
<comment type="caution">
    <text evidence="3">The sequence shown here is derived from an EMBL/GenBank/DDBJ whole genome shotgun (WGS) entry which is preliminary data.</text>
</comment>
<dbReference type="PANTHER" id="PTHR46268:SF6">
    <property type="entry name" value="UNIVERSAL STRESS PROTEIN UP12"/>
    <property type="match status" value="1"/>
</dbReference>
<gene>
    <name evidence="3" type="ORF">FD33_GL002276</name>
</gene>
<accession>A0A0R1PMI9</accession>
<dbReference type="PANTHER" id="PTHR46268">
    <property type="entry name" value="STRESS RESPONSE PROTEIN NHAX"/>
    <property type="match status" value="1"/>
</dbReference>
<reference evidence="3 4" key="1">
    <citation type="journal article" date="2015" name="Genome Announc.">
        <title>Expanding the biotechnology potential of lactobacilli through comparative genomics of 213 strains and associated genera.</title>
        <authorList>
            <person name="Sun Z."/>
            <person name="Harris H.M."/>
            <person name="McCann A."/>
            <person name="Guo C."/>
            <person name="Argimon S."/>
            <person name="Zhang W."/>
            <person name="Yang X."/>
            <person name="Jeffery I.B."/>
            <person name="Cooney J.C."/>
            <person name="Kagawa T.F."/>
            <person name="Liu W."/>
            <person name="Song Y."/>
            <person name="Salvetti E."/>
            <person name="Wrobel A."/>
            <person name="Rasinkangas P."/>
            <person name="Parkhill J."/>
            <person name="Rea M.C."/>
            <person name="O'Sullivan O."/>
            <person name="Ritari J."/>
            <person name="Douillard F.P."/>
            <person name="Paul Ross R."/>
            <person name="Yang R."/>
            <person name="Briner A.E."/>
            <person name="Felis G.E."/>
            <person name="de Vos W.M."/>
            <person name="Barrangou R."/>
            <person name="Klaenhammer T.R."/>
            <person name="Caufield P.W."/>
            <person name="Cui Y."/>
            <person name="Zhang H."/>
            <person name="O'Toole P.W."/>
        </authorList>
    </citation>
    <scope>NUCLEOTIDE SEQUENCE [LARGE SCALE GENOMIC DNA]</scope>
    <source>
        <strain evidence="3 4">DSM 13238</strain>
    </source>
</reference>
<name>A0A0R1PMI9_9LACO</name>
<dbReference type="PRINTS" id="PR01438">
    <property type="entry name" value="UNVRSLSTRESS"/>
</dbReference>
<evidence type="ECO:0000256" key="1">
    <source>
        <dbReference type="ARBA" id="ARBA00008791"/>
    </source>
</evidence>
<dbReference type="InterPro" id="IPR006015">
    <property type="entry name" value="Universal_stress_UspA"/>
</dbReference>
<dbReference type="CDD" id="cd00293">
    <property type="entry name" value="USP-like"/>
    <property type="match status" value="1"/>
</dbReference>
<feature type="domain" description="UspA" evidence="2">
    <location>
        <begin position="8"/>
        <end position="147"/>
    </location>
</feature>
<dbReference type="SUPFAM" id="SSF52402">
    <property type="entry name" value="Adenine nucleotide alpha hydrolases-like"/>
    <property type="match status" value="1"/>
</dbReference>